<dbReference type="Proteomes" id="UP000535908">
    <property type="component" value="Unassembled WGS sequence"/>
</dbReference>
<sequence length="190" mass="20567">MTKIMQMTQKNSDGVVESFFPVTHSEAVTNFQEAVKAALIANSEVVTATEKTAWNAKETPAGAQAKADAAKAEAKAYTDAYFASKNVWSGATYFLGTHTFSWNASDMKLGVFVEVQRYTPGTGPLGYGYFEFFIPRNFILRNPAKAIWLCMPGADGTRKTIRCTSTTIQGDDSNGDSPGNSYCVSNVAVI</sequence>
<reference evidence="1 2" key="1">
    <citation type="submission" date="2020-03" db="EMBL/GenBank/DDBJ databases">
        <title>Soil Listeria distribution.</title>
        <authorList>
            <person name="Liao J."/>
            <person name="Wiedmann M."/>
        </authorList>
    </citation>
    <scope>NUCLEOTIDE SEQUENCE [LARGE SCALE GENOMIC DNA]</scope>
    <source>
        <strain evidence="1 2">FSL L7-0741</strain>
    </source>
</reference>
<dbReference type="EMBL" id="JAARWN010000014">
    <property type="protein sequence ID" value="MBC1937194.1"/>
    <property type="molecule type" value="Genomic_DNA"/>
</dbReference>
<dbReference type="AlphaFoldDB" id="A0A7X1CQN0"/>
<proteinExistence type="predicted"/>
<comment type="caution">
    <text evidence="1">The sequence shown here is derived from an EMBL/GenBank/DDBJ whole genome shotgun (WGS) entry which is preliminary data.</text>
</comment>
<dbReference type="RefSeq" id="WP_185526898.1">
    <property type="nucleotide sequence ID" value="NZ_JAARWN010000014.1"/>
</dbReference>
<name>A0A7X1CQN0_9LIST</name>
<evidence type="ECO:0000313" key="2">
    <source>
        <dbReference type="Proteomes" id="UP000535908"/>
    </source>
</evidence>
<evidence type="ECO:0000313" key="1">
    <source>
        <dbReference type="EMBL" id="MBC1937194.1"/>
    </source>
</evidence>
<evidence type="ECO:0008006" key="3">
    <source>
        <dbReference type="Google" id="ProtNLM"/>
    </source>
</evidence>
<protein>
    <recommendedName>
        <fullName evidence="3">Tail fiber protein</fullName>
    </recommendedName>
</protein>
<accession>A0A7X1CQN0</accession>
<gene>
    <name evidence="1" type="ORF">HCA69_12505</name>
</gene>
<organism evidence="1 2">
    <name type="scientific">Listeria grandensis</name>
    <dbReference type="NCBI Taxonomy" id="1494963"/>
    <lineage>
        <taxon>Bacteria</taxon>
        <taxon>Bacillati</taxon>
        <taxon>Bacillota</taxon>
        <taxon>Bacilli</taxon>
        <taxon>Bacillales</taxon>
        <taxon>Listeriaceae</taxon>
        <taxon>Listeria</taxon>
    </lineage>
</organism>